<name>A0A7S4I1T4_9EUKA</name>
<accession>A0A7S4I1T4</accession>
<evidence type="ECO:0000313" key="1">
    <source>
        <dbReference type="EMBL" id="CAE2215718.1"/>
    </source>
</evidence>
<dbReference type="AlphaFoldDB" id="A0A7S4I1T4"/>
<organism evidence="1">
    <name type="scientific">Prymnesium polylepis</name>
    <dbReference type="NCBI Taxonomy" id="72548"/>
    <lineage>
        <taxon>Eukaryota</taxon>
        <taxon>Haptista</taxon>
        <taxon>Haptophyta</taxon>
        <taxon>Prymnesiophyceae</taxon>
        <taxon>Prymnesiales</taxon>
        <taxon>Prymnesiaceae</taxon>
        <taxon>Prymnesium</taxon>
    </lineage>
</organism>
<dbReference type="EMBL" id="HBKO01016727">
    <property type="protein sequence ID" value="CAE2215718.1"/>
    <property type="molecule type" value="Transcribed_RNA"/>
</dbReference>
<proteinExistence type="predicted"/>
<sequence>MHFSFAGERTLLDACRDVLKATVEQMALGQHHFAESSTWNPSVAYELNDARSLEMPPEGKASAGTLRLAGIFFMVNRMAGGFCISVLYDTGKHDADAVDLLVAEWMDGWGLASFARPNE</sequence>
<protein>
    <submittedName>
        <fullName evidence="1">Uncharacterized protein</fullName>
    </submittedName>
</protein>
<gene>
    <name evidence="1" type="ORF">CPOL0286_LOCUS7641</name>
</gene>
<reference evidence="1" key="1">
    <citation type="submission" date="2021-01" db="EMBL/GenBank/DDBJ databases">
        <authorList>
            <person name="Corre E."/>
            <person name="Pelletier E."/>
            <person name="Niang G."/>
            <person name="Scheremetjew M."/>
            <person name="Finn R."/>
            <person name="Kale V."/>
            <person name="Holt S."/>
            <person name="Cochrane G."/>
            <person name="Meng A."/>
            <person name="Brown T."/>
            <person name="Cohen L."/>
        </authorList>
    </citation>
    <scope>NUCLEOTIDE SEQUENCE</scope>
    <source>
        <strain evidence="1">UIO037</strain>
    </source>
</reference>